<dbReference type="GO" id="GO:0005524">
    <property type="term" value="F:ATP binding"/>
    <property type="evidence" value="ECO:0007669"/>
    <property type="project" value="UniProtKB-KW"/>
</dbReference>
<keyword evidence="4" id="KW-1185">Reference proteome</keyword>
<gene>
    <name evidence="3" type="ORF">E3T49_06810</name>
</gene>
<evidence type="ECO:0000256" key="1">
    <source>
        <dbReference type="SAM" id="MobiDB-lite"/>
    </source>
</evidence>
<sequence>MTHSLLPRLQRERLLRTSTLVLATGAIAVVALAGCASDAAPGTGSSASSTPGSTTDATPTPDATATPTPTAAGTPVALTCDQVLTLDDIYAFNPNFGSAPDFEPTLAEGETAAEFQGLNCGLLNQSSGEIIEVSVAQPNEVLLAQLKNDALSSGKIVPTYGTPPAVEGYFSAADGTGVAQAFTPTYWVTVGSPEFFEPGDAEALISAAIANLQ</sequence>
<dbReference type="OrthoDB" id="5122815at2"/>
<organism evidence="3 4">
    <name type="scientific">Cryobacterium cryoconiti</name>
    <dbReference type="NCBI Taxonomy" id="1259239"/>
    <lineage>
        <taxon>Bacteria</taxon>
        <taxon>Bacillati</taxon>
        <taxon>Actinomycetota</taxon>
        <taxon>Actinomycetes</taxon>
        <taxon>Micrococcales</taxon>
        <taxon>Microbacteriaceae</taxon>
        <taxon>Cryobacterium</taxon>
    </lineage>
</organism>
<name>A0A4Y8JWA2_9MICO</name>
<dbReference type="AlphaFoldDB" id="A0A4Y8JWA2"/>
<keyword evidence="2" id="KW-0732">Signal</keyword>
<evidence type="ECO:0000313" key="4">
    <source>
        <dbReference type="Proteomes" id="UP000297472"/>
    </source>
</evidence>
<keyword evidence="3" id="KW-0547">Nucleotide-binding</keyword>
<proteinExistence type="predicted"/>
<comment type="caution">
    <text evidence="3">The sequence shown here is derived from an EMBL/GenBank/DDBJ whole genome shotgun (WGS) entry which is preliminary data.</text>
</comment>
<dbReference type="RefSeq" id="WP_134424207.1">
    <property type="nucleotide sequence ID" value="NZ_SOHA01000017.1"/>
</dbReference>
<accession>A0A4Y8JWA2</accession>
<dbReference type="Proteomes" id="UP000297472">
    <property type="component" value="Unassembled WGS sequence"/>
</dbReference>
<feature type="region of interest" description="Disordered" evidence="1">
    <location>
        <begin position="40"/>
        <end position="74"/>
    </location>
</feature>
<feature type="chain" id="PRO_5038560836" evidence="2">
    <location>
        <begin position="34"/>
        <end position="213"/>
    </location>
</feature>
<feature type="signal peptide" evidence="2">
    <location>
        <begin position="1"/>
        <end position="33"/>
    </location>
</feature>
<evidence type="ECO:0000256" key="2">
    <source>
        <dbReference type="SAM" id="SignalP"/>
    </source>
</evidence>
<reference evidence="3 4" key="1">
    <citation type="submission" date="2019-03" db="EMBL/GenBank/DDBJ databases">
        <title>Genomics of glacier-inhabiting Cryobacterium strains.</title>
        <authorList>
            <person name="Liu Q."/>
            <person name="Xin Y.-H."/>
        </authorList>
    </citation>
    <scope>NUCLEOTIDE SEQUENCE [LARGE SCALE GENOMIC DNA]</scope>
    <source>
        <strain evidence="3 4">TMT1-51</strain>
    </source>
</reference>
<protein>
    <submittedName>
        <fullName evidence="3">Iron ABC transporter ATP-binding protein</fullName>
    </submittedName>
</protein>
<keyword evidence="3" id="KW-0067">ATP-binding</keyword>
<evidence type="ECO:0000313" key="3">
    <source>
        <dbReference type="EMBL" id="TFD31218.1"/>
    </source>
</evidence>
<dbReference type="EMBL" id="SOHA01000017">
    <property type="protein sequence ID" value="TFD31218.1"/>
    <property type="molecule type" value="Genomic_DNA"/>
</dbReference>